<evidence type="ECO:0000259" key="1">
    <source>
        <dbReference type="Pfam" id="PF20208"/>
    </source>
</evidence>
<feature type="domain" description="ARG and Rhodanese-Phosphatase-superfamily-associated" evidence="1">
    <location>
        <begin position="11"/>
        <end position="304"/>
    </location>
</feature>
<protein>
    <recommendedName>
        <fullName evidence="1">ARG and Rhodanese-Phosphatase-superfamily-associated domain-containing protein</fullName>
    </recommendedName>
</protein>
<gene>
    <name evidence="2" type="ORF">SAMN02745216_02677</name>
</gene>
<dbReference type="RefSeq" id="WP_073476599.1">
    <property type="nucleotide sequence ID" value="NZ_FQZU01000016.1"/>
</dbReference>
<keyword evidence="3" id="KW-1185">Reference proteome</keyword>
<accession>A0A1M6NW97</accession>
<evidence type="ECO:0000313" key="2">
    <source>
        <dbReference type="EMBL" id="SHJ99920.1"/>
    </source>
</evidence>
<dbReference type="EMBL" id="FQZU01000016">
    <property type="protein sequence ID" value="SHJ99920.1"/>
    <property type="molecule type" value="Genomic_DNA"/>
</dbReference>
<dbReference type="STRING" id="1121393.SAMN02745216_02677"/>
<evidence type="ECO:0000313" key="3">
    <source>
        <dbReference type="Proteomes" id="UP000183994"/>
    </source>
</evidence>
<dbReference type="InterPro" id="IPR046699">
    <property type="entry name" value="ARPP-1"/>
</dbReference>
<organism evidence="2 3">
    <name type="scientific">Desulfatibacillum alkenivorans DSM 16219</name>
    <dbReference type="NCBI Taxonomy" id="1121393"/>
    <lineage>
        <taxon>Bacteria</taxon>
        <taxon>Pseudomonadati</taxon>
        <taxon>Thermodesulfobacteriota</taxon>
        <taxon>Desulfobacteria</taxon>
        <taxon>Desulfobacterales</taxon>
        <taxon>Desulfatibacillaceae</taxon>
        <taxon>Desulfatibacillum</taxon>
    </lineage>
</organism>
<reference evidence="3" key="1">
    <citation type="submission" date="2016-11" db="EMBL/GenBank/DDBJ databases">
        <authorList>
            <person name="Varghese N."/>
            <person name="Submissions S."/>
        </authorList>
    </citation>
    <scope>NUCLEOTIDE SEQUENCE [LARGE SCALE GENOMIC DNA]</scope>
    <source>
        <strain evidence="3">DSM 16219</strain>
    </source>
</reference>
<name>A0A1M6NW97_9BACT</name>
<proteinExistence type="predicted"/>
<dbReference type="Proteomes" id="UP000183994">
    <property type="component" value="Unassembled WGS sequence"/>
</dbReference>
<dbReference type="Pfam" id="PF20208">
    <property type="entry name" value="ARPP-1"/>
    <property type="match status" value="1"/>
</dbReference>
<dbReference type="AlphaFoldDB" id="A0A1M6NW97"/>
<sequence length="325" mass="36509">MNQVQDFLDAVKIAGKQTFQNMTVFPLLAPQNGDPGYLTLEEALAKGFVQVTEVDESGSVPELFLRNRGEVSILILEGEELVGAKQNRVVNATFLIPRKTELKLPVSCVEHGRWDYTSREFKTSDKVMHASLRRKSQQDVCLNMAAGRGFQSDQMKIWDDISGKAHRLKANAPTRAMSDVYESSKDLLEGYMQRFSLMECQVGAIFAINGKVLGLECFGYSDTFKRFFEKLLRSYALDAIDMKEGAASKPMRPEKAHDFFNSVMESTPHAHGSVGSGMFYRIDSWTISGAALLEQGQVLHLSAFQKEEPGESPRVGFQRFSQRRR</sequence>